<name>A0ABD3UW14_SINWO</name>
<evidence type="ECO:0000256" key="3">
    <source>
        <dbReference type="SAM" id="SignalP"/>
    </source>
</evidence>
<evidence type="ECO:0000313" key="4">
    <source>
        <dbReference type="EMBL" id="KAL3853641.1"/>
    </source>
</evidence>
<feature type="chain" id="PRO_5044766193" evidence="3">
    <location>
        <begin position="23"/>
        <end position="336"/>
    </location>
</feature>
<reference evidence="4 5" key="1">
    <citation type="submission" date="2024-11" db="EMBL/GenBank/DDBJ databases">
        <title>Chromosome-level genome assembly of the freshwater bivalve Anodonta woodiana.</title>
        <authorList>
            <person name="Chen X."/>
        </authorList>
    </citation>
    <scope>NUCLEOTIDE SEQUENCE [LARGE SCALE GENOMIC DNA]</scope>
    <source>
        <strain evidence="4">MN2024</strain>
        <tissue evidence="4">Gills</tissue>
    </source>
</reference>
<evidence type="ECO:0000256" key="2">
    <source>
        <dbReference type="SAM" id="MobiDB-lite"/>
    </source>
</evidence>
<dbReference type="AlphaFoldDB" id="A0ABD3UW14"/>
<dbReference type="Proteomes" id="UP001634394">
    <property type="component" value="Unassembled WGS sequence"/>
</dbReference>
<organism evidence="4 5">
    <name type="scientific">Sinanodonta woodiana</name>
    <name type="common">Chinese pond mussel</name>
    <name type="synonym">Anodonta woodiana</name>
    <dbReference type="NCBI Taxonomy" id="1069815"/>
    <lineage>
        <taxon>Eukaryota</taxon>
        <taxon>Metazoa</taxon>
        <taxon>Spiralia</taxon>
        <taxon>Lophotrochozoa</taxon>
        <taxon>Mollusca</taxon>
        <taxon>Bivalvia</taxon>
        <taxon>Autobranchia</taxon>
        <taxon>Heteroconchia</taxon>
        <taxon>Palaeoheterodonta</taxon>
        <taxon>Unionida</taxon>
        <taxon>Unionoidea</taxon>
        <taxon>Unionidae</taxon>
        <taxon>Unioninae</taxon>
        <taxon>Sinanodonta</taxon>
    </lineage>
</organism>
<dbReference type="EMBL" id="JBJQND010000015">
    <property type="protein sequence ID" value="KAL3853641.1"/>
    <property type="molecule type" value="Genomic_DNA"/>
</dbReference>
<keyword evidence="5" id="KW-1185">Reference proteome</keyword>
<evidence type="ECO:0000256" key="1">
    <source>
        <dbReference type="SAM" id="Coils"/>
    </source>
</evidence>
<feature type="region of interest" description="Disordered" evidence="2">
    <location>
        <begin position="279"/>
        <end position="304"/>
    </location>
</feature>
<comment type="caution">
    <text evidence="4">The sequence shown here is derived from an EMBL/GenBank/DDBJ whole genome shotgun (WGS) entry which is preliminary data.</text>
</comment>
<proteinExistence type="predicted"/>
<feature type="signal peptide" evidence="3">
    <location>
        <begin position="1"/>
        <end position="22"/>
    </location>
</feature>
<protein>
    <submittedName>
        <fullName evidence="4">Uncharacterized protein</fullName>
    </submittedName>
</protein>
<accession>A0ABD3UW14</accession>
<keyword evidence="1" id="KW-0175">Coiled coil</keyword>
<keyword evidence="3" id="KW-0732">Signal</keyword>
<sequence>MSPKLIFCGFLFLALTRKGAISNSSELRKLDAKLSLLASKLETIQLEVKLMKEDFQEEVLDLKEKLRQKECSNRSIECDFKMVGISPGEMCSCTDVAKVRNALKNIGEKDMNISQVIMALEYIDKQKGQIAQTGSTLYASRKIEAALRGFEKEKLARNQLETELDMKFLNIDSKLSNVSDKCRSHQPKFNKIMIANQRLNQSLRVLTDQIDGIQSSLITLRNGRDKLLSTSDQLNGSLNYISLEMNNIKSSLTVLQDTQKELSLKSDEMSRLLADISSQTTKDKEMSPKFEFEGRPPRFWDERDRQPETDWVRHKFQRPRFWEEPEMRHKDWPGWT</sequence>
<feature type="coiled-coil region" evidence="1">
    <location>
        <begin position="27"/>
        <end position="72"/>
    </location>
</feature>
<feature type="compositionally biased region" description="Basic and acidic residues" evidence="2">
    <location>
        <begin position="281"/>
        <end position="304"/>
    </location>
</feature>
<evidence type="ECO:0000313" key="5">
    <source>
        <dbReference type="Proteomes" id="UP001634394"/>
    </source>
</evidence>
<gene>
    <name evidence="4" type="ORF">ACJMK2_017171</name>
</gene>